<evidence type="ECO:0000259" key="3">
    <source>
        <dbReference type="Pfam" id="PF01551"/>
    </source>
</evidence>
<evidence type="ECO:0000313" key="4">
    <source>
        <dbReference type="EMBL" id="AHC14127.1"/>
    </source>
</evidence>
<keyword evidence="2" id="KW-0472">Membrane</keyword>
<proteinExistence type="predicted"/>
<accession>V5WEA5</accession>
<dbReference type="Pfam" id="PF01551">
    <property type="entry name" value="Peptidase_M23"/>
    <property type="match status" value="1"/>
</dbReference>
<reference evidence="4 5" key="1">
    <citation type="journal article" date="2015" name="Stand. Genomic Sci.">
        <title>Complete genome sequence and description of Salinispira pacifica gen. nov., sp. nov., a novel spirochaete isolated form a hypersaline microbial mat.</title>
        <authorList>
            <person name="Ben Hania W."/>
            <person name="Joseph M."/>
            <person name="Schumann P."/>
            <person name="Bunk B."/>
            <person name="Fiebig A."/>
            <person name="Sproer C."/>
            <person name="Klenk H.P."/>
            <person name="Fardeau M.L."/>
            <person name="Spring S."/>
        </authorList>
    </citation>
    <scope>NUCLEOTIDE SEQUENCE [LARGE SCALE GENOMIC DNA]</scope>
    <source>
        <strain evidence="4 5">L21-RPul-D2</strain>
    </source>
</reference>
<sequence length="207" mass="23434">MSEHTKSIEEKLNKSSRELDDLIRAADLPEDDRRSALNDRGRKPRRILRWAIKLFLLFVFLLFALPPFYIPLEGVRTSGFFIRRRPETRLFTDLEFHKGIDIAAPVGTPVRPAAIGRVADVGYSDGYGNFVELSHLFGFRTVYAHLSAVETREGALIAPGFSPLGRVGQTGRATGPHLHLEIKIGERSFPPGVFLFYHNVRRYLIGF</sequence>
<keyword evidence="2" id="KW-0812">Transmembrane</keyword>
<dbReference type="eggNOG" id="COG0739">
    <property type="taxonomic scope" value="Bacteria"/>
</dbReference>
<dbReference type="RefSeq" id="WP_024267058.1">
    <property type="nucleotide sequence ID" value="NC_023035.1"/>
</dbReference>
<dbReference type="STRING" id="1307761.L21SP2_0700"/>
<keyword evidence="1" id="KW-0732">Signal</keyword>
<dbReference type="KEGG" id="slr:L21SP2_0700"/>
<dbReference type="AlphaFoldDB" id="V5WEA5"/>
<dbReference type="PANTHER" id="PTHR21666:SF289">
    <property type="entry name" value="L-ALA--D-GLU ENDOPEPTIDASE"/>
    <property type="match status" value="1"/>
</dbReference>
<dbReference type="InterPro" id="IPR011055">
    <property type="entry name" value="Dup_hybrid_motif"/>
</dbReference>
<feature type="transmembrane region" description="Helical" evidence="2">
    <location>
        <begin position="50"/>
        <end position="70"/>
    </location>
</feature>
<dbReference type="PANTHER" id="PTHR21666">
    <property type="entry name" value="PEPTIDASE-RELATED"/>
    <property type="match status" value="1"/>
</dbReference>
<dbReference type="OrthoDB" id="305469at2"/>
<protein>
    <submittedName>
        <fullName evidence="4">Peptidase, M23/M37 family</fullName>
    </submittedName>
</protein>
<gene>
    <name evidence="4" type="ORF">L21SP2_0700</name>
</gene>
<name>V5WEA5_9SPIO</name>
<dbReference type="SUPFAM" id="SSF51261">
    <property type="entry name" value="Duplicated hybrid motif"/>
    <property type="match status" value="1"/>
</dbReference>
<evidence type="ECO:0000256" key="2">
    <source>
        <dbReference type="SAM" id="Phobius"/>
    </source>
</evidence>
<dbReference type="InterPro" id="IPR016047">
    <property type="entry name" value="M23ase_b-sheet_dom"/>
</dbReference>
<evidence type="ECO:0000313" key="5">
    <source>
        <dbReference type="Proteomes" id="UP000018680"/>
    </source>
</evidence>
<dbReference type="HOGENOM" id="CLU_1325561_0_0_12"/>
<dbReference type="Gene3D" id="2.70.70.10">
    <property type="entry name" value="Glucose Permease (Domain IIA)"/>
    <property type="match status" value="1"/>
</dbReference>
<feature type="domain" description="M23ase beta-sheet core" evidence="3">
    <location>
        <begin position="96"/>
        <end position="188"/>
    </location>
</feature>
<dbReference type="CDD" id="cd12797">
    <property type="entry name" value="M23_peptidase"/>
    <property type="match status" value="1"/>
</dbReference>
<organism evidence="4 5">
    <name type="scientific">Salinispira pacifica</name>
    <dbReference type="NCBI Taxonomy" id="1307761"/>
    <lineage>
        <taxon>Bacteria</taxon>
        <taxon>Pseudomonadati</taxon>
        <taxon>Spirochaetota</taxon>
        <taxon>Spirochaetia</taxon>
        <taxon>Spirochaetales</taxon>
        <taxon>Spirochaetaceae</taxon>
        <taxon>Salinispira</taxon>
    </lineage>
</organism>
<dbReference type="InterPro" id="IPR050570">
    <property type="entry name" value="Cell_wall_metabolism_enzyme"/>
</dbReference>
<keyword evidence="2" id="KW-1133">Transmembrane helix</keyword>
<evidence type="ECO:0000256" key="1">
    <source>
        <dbReference type="ARBA" id="ARBA00022729"/>
    </source>
</evidence>
<dbReference type="GO" id="GO:0004222">
    <property type="term" value="F:metalloendopeptidase activity"/>
    <property type="evidence" value="ECO:0007669"/>
    <property type="project" value="TreeGrafter"/>
</dbReference>
<keyword evidence="5" id="KW-1185">Reference proteome</keyword>
<dbReference type="EMBL" id="CP006939">
    <property type="protein sequence ID" value="AHC14127.1"/>
    <property type="molecule type" value="Genomic_DNA"/>
</dbReference>
<dbReference type="Proteomes" id="UP000018680">
    <property type="component" value="Chromosome"/>
</dbReference>